<proteinExistence type="predicted"/>
<accession>A0A9X0BLA7</accession>
<name>A0A9X0BLA7_9EURO</name>
<feature type="region of interest" description="Disordered" evidence="1">
    <location>
        <begin position="108"/>
        <end position="135"/>
    </location>
</feature>
<protein>
    <submittedName>
        <fullName evidence="2">Uncharacterized protein</fullName>
    </submittedName>
</protein>
<comment type="caution">
    <text evidence="2">The sequence shown here is derived from an EMBL/GenBank/DDBJ whole genome shotgun (WGS) entry which is preliminary data.</text>
</comment>
<evidence type="ECO:0000256" key="1">
    <source>
        <dbReference type="SAM" id="MobiDB-lite"/>
    </source>
</evidence>
<sequence length="164" mass="17852">MEITRNAFGKSEQNEEFTRITLNLLFASHHCATSHPDNASPDLKVTDLHLNAEGLVNHGLVTYKGAMYDLIGYSDYSLWYGIEKDVALGGVLVEDKSGATATTGLSQTLGMREPKPKGPVSGSDHKVLEPTSHQDIPTPVMEYITQVSTKLPHVNPADMSIDDT</sequence>
<reference evidence="2" key="2">
    <citation type="journal article" date="2023" name="IMA Fungus">
        <title>Comparative genomic study of the Penicillium genus elucidates a diverse pangenome and 15 lateral gene transfer events.</title>
        <authorList>
            <person name="Petersen C."/>
            <person name="Sorensen T."/>
            <person name="Nielsen M.R."/>
            <person name="Sondergaard T.E."/>
            <person name="Sorensen J.L."/>
            <person name="Fitzpatrick D.A."/>
            <person name="Frisvad J.C."/>
            <person name="Nielsen K.L."/>
        </authorList>
    </citation>
    <scope>NUCLEOTIDE SEQUENCE</scope>
    <source>
        <strain evidence="2">IBT 17660</strain>
    </source>
</reference>
<dbReference type="AlphaFoldDB" id="A0A9X0BLA7"/>
<dbReference type="OrthoDB" id="10409457at2759"/>
<organism evidence="2 3">
    <name type="scientific">Penicillium desertorum</name>
    <dbReference type="NCBI Taxonomy" id="1303715"/>
    <lineage>
        <taxon>Eukaryota</taxon>
        <taxon>Fungi</taxon>
        <taxon>Dikarya</taxon>
        <taxon>Ascomycota</taxon>
        <taxon>Pezizomycotina</taxon>
        <taxon>Eurotiomycetes</taxon>
        <taxon>Eurotiomycetidae</taxon>
        <taxon>Eurotiales</taxon>
        <taxon>Aspergillaceae</taxon>
        <taxon>Penicillium</taxon>
    </lineage>
</organism>
<evidence type="ECO:0000313" key="2">
    <source>
        <dbReference type="EMBL" id="KAJ5471082.1"/>
    </source>
</evidence>
<keyword evidence="3" id="KW-1185">Reference proteome</keyword>
<reference evidence="2" key="1">
    <citation type="submission" date="2022-12" db="EMBL/GenBank/DDBJ databases">
        <authorList>
            <person name="Petersen C."/>
        </authorList>
    </citation>
    <scope>NUCLEOTIDE SEQUENCE</scope>
    <source>
        <strain evidence="2">IBT 17660</strain>
    </source>
</reference>
<dbReference type="EMBL" id="JAPWDO010000005">
    <property type="protein sequence ID" value="KAJ5471082.1"/>
    <property type="molecule type" value="Genomic_DNA"/>
</dbReference>
<evidence type="ECO:0000313" key="3">
    <source>
        <dbReference type="Proteomes" id="UP001147760"/>
    </source>
</evidence>
<dbReference type="Proteomes" id="UP001147760">
    <property type="component" value="Unassembled WGS sequence"/>
</dbReference>
<gene>
    <name evidence="2" type="ORF">N7530_008439</name>
</gene>